<keyword evidence="3" id="KW-0732">Signal</keyword>
<evidence type="ECO:0000256" key="2">
    <source>
        <dbReference type="ARBA" id="ARBA00022448"/>
    </source>
</evidence>
<dbReference type="Pfam" id="PF13416">
    <property type="entry name" value="SBP_bac_8"/>
    <property type="match status" value="1"/>
</dbReference>
<protein>
    <submittedName>
        <fullName evidence="4">Carbohydrate ABC transporter substrate-binding protein, CUT1 family</fullName>
    </submittedName>
</protein>
<dbReference type="STRING" id="630515.SAMN04489812_4200"/>
<organism evidence="4 5">
    <name type="scientific">Microlunatus soli</name>
    <dbReference type="NCBI Taxonomy" id="630515"/>
    <lineage>
        <taxon>Bacteria</taxon>
        <taxon>Bacillati</taxon>
        <taxon>Actinomycetota</taxon>
        <taxon>Actinomycetes</taxon>
        <taxon>Propionibacteriales</taxon>
        <taxon>Propionibacteriaceae</taxon>
        <taxon>Microlunatus</taxon>
    </lineage>
</organism>
<evidence type="ECO:0000313" key="5">
    <source>
        <dbReference type="Proteomes" id="UP000199103"/>
    </source>
</evidence>
<proteinExistence type="inferred from homology"/>
<name>A0A1H1XR50_9ACTN</name>
<accession>A0A1H1XR50</accession>
<dbReference type="PANTHER" id="PTHR30061:SF50">
    <property type="entry name" value="MALTOSE_MALTODEXTRIN-BINDING PERIPLASMIC PROTEIN"/>
    <property type="match status" value="1"/>
</dbReference>
<dbReference type="GO" id="GO:1901982">
    <property type="term" value="F:maltose binding"/>
    <property type="evidence" value="ECO:0007669"/>
    <property type="project" value="TreeGrafter"/>
</dbReference>
<dbReference type="AlphaFoldDB" id="A0A1H1XR50"/>
<dbReference type="InterPro" id="IPR006059">
    <property type="entry name" value="SBP"/>
</dbReference>
<evidence type="ECO:0000256" key="1">
    <source>
        <dbReference type="ARBA" id="ARBA00008520"/>
    </source>
</evidence>
<dbReference type="CDD" id="cd14748">
    <property type="entry name" value="PBP2_UgpB"/>
    <property type="match status" value="1"/>
</dbReference>
<dbReference type="PANTHER" id="PTHR30061">
    <property type="entry name" value="MALTOSE-BINDING PERIPLASMIC PROTEIN"/>
    <property type="match status" value="1"/>
</dbReference>
<dbReference type="OrthoDB" id="2531053at2"/>
<comment type="similarity">
    <text evidence="1">Belongs to the bacterial solute-binding protein 1 family.</text>
</comment>
<keyword evidence="5" id="KW-1185">Reference proteome</keyword>
<dbReference type="EMBL" id="LT629772">
    <property type="protein sequence ID" value="SDT11622.1"/>
    <property type="molecule type" value="Genomic_DNA"/>
</dbReference>
<evidence type="ECO:0000313" key="4">
    <source>
        <dbReference type="EMBL" id="SDT11622.1"/>
    </source>
</evidence>
<dbReference type="RefSeq" id="WP_091527349.1">
    <property type="nucleotide sequence ID" value="NZ_LT629772.1"/>
</dbReference>
<dbReference type="Proteomes" id="UP000199103">
    <property type="component" value="Chromosome I"/>
</dbReference>
<evidence type="ECO:0000256" key="3">
    <source>
        <dbReference type="ARBA" id="ARBA00022729"/>
    </source>
</evidence>
<dbReference type="SUPFAM" id="SSF53850">
    <property type="entry name" value="Periplasmic binding protein-like II"/>
    <property type="match status" value="1"/>
</dbReference>
<dbReference type="GO" id="GO:0055052">
    <property type="term" value="C:ATP-binding cassette (ABC) transporter complex, substrate-binding subunit-containing"/>
    <property type="evidence" value="ECO:0007669"/>
    <property type="project" value="TreeGrafter"/>
</dbReference>
<keyword evidence="2" id="KW-0813">Transport</keyword>
<sequence length="418" mass="45348">MIGHHTIRRGIGRDPIHAGRRRRIGGLIVLLLALPFLIGGCAKIDPGPNTLSILDYYNDEPDHSLTQKGLDRCARQVGVGLQRESVPGESLIQKTLQRAASKTLPDVLMLDNPDVQQIAETGALRPLNDYGITGNGFAPGIMSATSYQGKIYGLAPVVNTLGIFYNKEMLAKAGVEPPQTWAELRAASKKLTGKGHYGLAFSADASYEGAWQFLPPMWTNGGDETDLRTPQVTQALQLWTDLVDDGSASKSVVNWGQGDVNDQFMAGKAAMMVNGPWNIPTLNEEQKLKWGVVQFPVNKAGQQPVAPLGGEAWSVPVTGNEEKQAKAAKFVACLNDDQSQLAWAKSRYTVPTRTALLPRYEKAMPEMTPFARQVQNARSRTGKLGTRWPEVATTIYTGIQLALTGQASPRDAFAKAGK</sequence>
<gene>
    <name evidence="4" type="ORF">SAMN04489812_4200</name>
</gene>
<dbReference type="GO" id="GO:0015768">
    <property type="term" value="P:maltose transport"/>
    <property type="evidence" value="ECO:0007669"/>
    <property type="project" value="TreeGrafter"/>
</dbReference>
<reference evidence="4 5" key="1">
    <citation type="submission" date="2016-10" db="EMBL/GenBank/DDBJ databases">
        <authorList>
            <person name="de Groot N.N."/>
        </authorList>
    </citation>
    <scope>NUCLEOTIDE SEQUENCE [LARGE SCALE GENOMIC DNA]</scope>
    <source>
        <strain evidence="4 5">DSM 21800</strain>
    </source>
</reference>
<dbReference type="GO" id="GO:0042956">
    <property type="term" value="P:maltodextrin transmembrane transport"/>
    <property type="evidence" value="ECO:0007669"/>
    <property type="project" value="TreeGrafter"/>
</dbReference>
<dbReference type="Gene3D" id="3.40.190.10">
    <property type="entry name" value="Periplasmic binding protein-like II"/>
    <property type="match status" value="2"/>
</dbReference>